<name>A0A1I0CXA2_9FIRM</name>
<dbReference type="RefSeq" id="WP_089655571.1">
    <property type="nucleotide sequence ID" value="NZ_FNBJ01000048.1"/>
</dbReference>
<evidence type="ECO:0000313" key="4">
    <source>
        <dbReference type="EMBL" id="SET24063.1"/>
    </source>
</evidence>
<dbReference type="Proteomes" id="UP000198612">
    <property type="component" value="Unassembled WGS sequence"/>
</dbReference>
<evidence type="ECO:0000313" key="5">
    <source>
        <dbReference type="Proteomes" id="UP000198612"/>
    </source>
</evidence>
<evidence type="ECO:0000256" key="1">
    <source>
        <dbReference type="ARBA" id="ARBA00006539"/>
    </source>
</evidence>
<protein>
    <recommendedName>
        <fullName evidence="7">ISLre2 family transposase</fullName>
    </recommendedName>
</protein>
<sequence>MELELRILQNKTNFKDLEKEIFRIVCKEARIRFKKILEKIDQAIMDSRDKDKFKLKDIKKRTIDTLFGDVTIERRYYKDSNDKFRFLLDEYLNIPANERQSPALKEIALDLVQELPYRKAADKIDNILEASASHTAIFNWVQREGEKLSKEAETKQLDFFRDGLIPDDKNGDRKEIDHLFVEADGIHIPLQNDDKQKGELKLGMSYQGWEKRHPMSDEYNLTDKKYYGGVFSSEEFWKETAAEMYEDYSFSYGSISVLCGDGAEWITTGSEYIPQIKVRFLDEYHLNKKFFRKLGRSEFVPKLLENIEESDIDKLRENLKKARQYRHKKKDKKKVDQLKKYLLKNWGFIRDKKQEQKKKNLGLPDEIRGLGAMESNIDKVLANRFKKRGMRWSRKGARNLAKIIIADRNDSLEKHLNKINWEFKTDDLRKVYNNVQKKYSRSESEVLKAKMPALKGPKSGQDWVKGLKNISDPMTNNPIN</sequence>
<dbReference type="InterPro" id="IPR009620">
    <property type="entry name" value="UPF0236"/>
</dbReference>
<keyword evidence="6" id="KW-1185">Reference proteome</keyword>
<gene>
    <name evidence="3" type="ORF">SAMN04488598_1482</name>
    <name evidence="4" type="ORF">SAMN04515652_14712</name>
</gene>
<proteinExistence type="inferred from homology"/>
<evidence type="ECO:0008006" key="7">
    <source>
        <dbReference type="Google" id="ProtNLM"/>
    </source>
</evidence>
<organism evidence="4 5">
    <name type="scientific">Halanaerobium congolense</name>
    <dbReference type="NCBI Taxonomy" id="54121"/>
    <lineage>
        <taxon>Bacteria</taxon>
        <taxon>Bacillati</taxon>
        <taxon>Bacillota</taxon>
        <taxon>Clostridia</taxon>
        <taxon>Halanaerobiales</taxon>
        <taxon>Halanaerobiaceae</taxon>
        <taxon>Halanaerobium</taxon>
    </lineage>
</organism>
<comment type="similarity">
    <text evidence="1">Belongs to the UPF0236 family.</text>
</comment>
<dbReference type="AlphaFoldDB" id="A0A1I0CXA2"/>
<dbReference type="EMBL" id="FOHG01000047">
    <property type="protein sequence ID" value="SET24063.1"/>
    <property type="molecule type" value="Genomic_DNA"/>
</dbReference>
<evidence type="ECO:0000313" key="3">
    <source>
        <dbReference type="EMBL" id="SDG11414.1"/>
    </source>
</evidence>
<evidence type="ECO:0000256" key="2">
    <source>
        <dbReference type="SAM" id="MobiDB-lite"/>
    </source>
</evidence>
<dbReference type="Proteomes" id="UP000199519">
    <property type="component" value="Unassembled WGS sequence"/>
</dbReference>
<reference evidence="5 6" key="1">
    <citation type="submission" date="2016-10" db="EMBL/GenBank/DDBJ databases">
        <authorList>
            <person name="Varghese N."/>
            <person name="Submissions S."/>
        </authorList>
    </citation>
    <scope>NUCLEOTIDE SEQUENCE [LARGE SCALE GENOMIC DNA]</scope>
    <source>
        <strain evidence="3 6">WG2</strain>
        <strain evidence="4 5">WG5</strain>
    </source>
</reference>
<dbReference type="EMBL" id="FNBJ01000048">
    <property type="protein sequence ID" value="SDG11414.1"/>
    <property type="molecule type" value="Genomic_DNA"/>
</dbReference>
<dbReference type="Pfam" id="PF06782">
    <property type="entry name" value="UPF0236"/>
    <property type="match status" value="1"/>
</dbReference>
<feature type="region of interest" description="Disordered" evidence="2">
    <location>
        <begin position="454"/>
        <end position="480"/>
    </location>
</feature>
<accession>A0A1I0CXA2</accession>
<evidence type="ECO:0000313" key="6">
    <source>
        <dbReference type="Proteomes" id="UP000199519"/>
    </source>
</evidence>
<dbReference type="NCBIfam" id="NF033529">
    <property type="entry name" value="transpos_ISLre2"/>
    <property type="match status" value="1"/>
</dbReference>